<evidence type="ECO:0000259" key="2">
    <source>
        <dbReference type="Pfam" id="PF21265"/>
    </source>
</evidence>
<dbReference type="EMBL" id="JACCKB010000049">
    <property type="protein sequence ID" value="NYZ68724.1"/>
    <property type="molecule type" value="Genomic_DNA"/>
</dbReference>
<proteinExistence type="predicted"/>
<feature type="region of interest" description="Disordered" evidence="1">
    <location>
        <begin position="167"/>
        <end position="206"/>
    </location>
</feature>
<dbReference type="InterPro" id="IPR012340">
    <property type="entry name" value="NA-bd_OB-fold"/>
</dbReference>
<dbReference type="Proteomes" id="UP000569732">
    <property type="component" value="Unassembled WGS sequence"/>
</dbReference>
<dbReference type="Pfam" id="PF21265">
    <property type="entry name" value="SBB_T7"/>
    <property type="match status" value="1"/>
</dbReference>
<name>A0A853IFB0_9GAMM</name>
<accession>A0A853IFB0</accession>
<dbReference type="SUPFAM" id="SSF50249">
    <property type="entry name" value="Nucleic acid-binding proteins"/>
    <property type="match status" value="1"/>
</dbReference>
<dbReference type="InterPro" id="IPR049476">
    <property type="entry name" value="SBB_BPT7"/>
</dbReference>
<sequence length="206" mass="23577">MAKENFITPRGTLGPYPHLNTADTKFDADGVYDAKLILSHEDAQPLINEIDKRFDAYYQEQCKKLKKKKLKKSDLPYEEDEDEGTVTFKFKMKAKIKKKDGTEYARRPALYDTKNNIIPEDKVLGQGSEVRISTVFYTWYTPSIGVGLTLQPQAVRVYKYEEPNFTASASSYGFDDEEEGFTLDDEAPFDAEEEEAETDEEDDGDF</sequence>
<evidence type="ECO:0000256" key="1">
    <source>
        <dbReference type="SAM" id="MobiDB-lite"/>
    </source>
</evidence>
<dbReference type="AlphaFoldDB" id="A0A853IFB0"/>
<feature type="compositionally biased region" description="Acidic residues" evidence="1">
    <location>
        <begin position="174"/>
        <end position="206"/>
    </location>
</feature>
<protein>
    <recommendedName>
        <fullName evidence="2">Single-stranded DNA-binding protein BPT7 domain-containing protein</fullName>
    </recommendedName>
</protein>
<organism evidence="3 4">
    <name type="scientific">Spartinivicinus marinus</name>
    <dbReference type="NCBI Taxonomy" id="2994442"/>
    <lineage>
        <taxon>Bacteria</taxon>
        <taxon>Pseudomonadati</taxon>
        <taxon>Pseudomonadota</taxon>
        <taxon>Gammaproteobacteria</taxon>
        <taxon>Oceanospirillales</taxon>
        <taxon>Zooshikellaceae</taxon>
        <taxon>Spartinivicinus</taxon>
    </lineage>
</organism>
<feature type="domain" description="Single-stranded DNA-binding protein BPT7" evidence="2">
    <location>
        <begin position="11"/>
        <end position="156"/>
    </location>
</feature>
<dbReference type="RefSeq" id="WP_180570727.1">
    <property type="nucleotide sequence ID" value="NZ_JACCKB010000049.1"/>
</dbReference>
<reference evidence="3 4" key="1">
    <citation type="submission" date="2020-07" db="EMBL/GenBank/DDBJ databases">
        <title>Endozoicomonas sp. nov., isolated from sediment.</title>
        <authorList>
            <person name="Gu T."/>
        </authorList>
    </citation>
    <scope>NUCLEOTIDE SEQUENCE [LARGE SCALE GENOMIC DNA]</scope>
    <source>
        <strain evidence="3 4">SM1973</strain>
    </source>
</reference>
<keyword evidence="4" id="KW-1185">Reference proteome</keyword>
<gene>
    <name evidence="3" type="ORF">H0A36_22155</name>
</gene>
<evidence type="ECO:0000313" key="3">
    <source>
        <dbReference type="EMBL" id="NYZ68724.1"/>
    </source>
</evidence>
<evidence type="ECO:0000313" key="4">
    <source>
        <dbReference type="Proteomes" id="UP000569732"/>
    </source>
</evidence>
<dbReference type="Gene3D" id="2.40.50.140">
    <property type="entry name" value="Nucleic acid-binding proteins"/>
    <property type="match status" value="1"/>
</dbReference>
<comment type="caution">
    <text evidence="3">The sequence shown here is derived from an EMBL/GenBank/DDBJ whole genome shotgun (WGS) entry which is preliminary data.</text>
</comment>